<dbReference type="EMBL" id="LAZR01028360">
    <property type="protein sequence ID" value="KKL62851.1"/>
    <property type="molecule type" value="Genomic_DNA"/>
</dbReference>
<evidence type="ECO:0000313" key="1">
    <source>
        <dbReference type="EMBL" id="KKL62851.1"/>
    </source>
</evidence>
<organism evidence="1">
    <name type="scientific">marine sediment metagenome</name>
    <dbReference type="NCBI Taxonomy" id="412755"/>
    <lineage>
        <taxon>unclassified sequences</taxon>
        <taxon>metagenomes</taxon>
        <taxon>ecological metagenomes</taxon>
    </lineage>
</organism>
<name>A0A0F9E9H2_9ZZZZ</name>
<proteinExistence type="predicted"/>
<dbReference type="AlphaFoldDB" id="A0A0F9E9H2"/>
<accession>A0A0F9E9H2</accession>
<sequence>MAHTTIGINGKGRMVGKPPHQWKCEDCGANVALTNVHLDIYRYVHCKICKVKTMQQCIVREGE</sequence>
<comment type="caution">
    <text evidence="1">The sequence shown here is derived from an EMBL/GenBank/DDBJ whole genome shotgun (WGS) entry which is preliminary data.</text>
</comment>
<protein>
    <submittedName>
        <fullName evidence="1">Uncharacterized protein</fullName>
    </submittedName>
</protein>
<gene>
    <name evidence="1" type="ORF">LCGC14_2180970</name>
</gene>
<reference evidence="1" key="1">
    <citation type="journal article" date="2015" name="Nature">
        <title>Complex archaea that bridge the gap between prokaryotes and eukaryotes.</title>
        <authorList>
            <person name="Spang A."/>
            <person name="Saw J.H."/>
            <person name="Jorgensen S.L."/>
            <person name="Zaremba-Niedzwiedzka K."/>
            <person name="Martijn J."/>
            <person name="Lind A.E."/>
            <person name="van Eijk R."/>
            <person name="Schleper C."/>
            <person name="Guy L."/>
            <person name="Ettema T.J."/>
        </authorList>
    </citation>
    <scope>NUCLEOTIDE SEQUENCE</scope>
</reference>